<feature type="domain" description="DnaJ homologue subfamily C member 28 conserved" evidence="1">
    <location>
        <begin position="7"/>
        <end position="74"/>
    </location>
</feature>
<evidence type="ECO:0000259" key="1">
    <source>
        <dbReference type="Pfam" id="PF09350"/>
    </source>
</evidence>
<reference evidence="2 5" key="3">
    <citation type="submission" date="2022-05" db="EMBL/GenBank/DDBJ databases">
        <title>Genome Sequencing of Bee-Associated Microbes.</title>
        <authorList>
            <person name="Dunlap C."/>
        </authorList>
    </citation>
    <scope>NUCLEOTIDE SEQUENCE [LARGE SCALE GENOMIC DNA]</scope>
    <source>
        <strain evidence="2 5">NRRL NRS-750</strain>
    </source>
</reference>
<accession>A0A383R6Y3</accession>
<evidence type="ECO:0000313" key="3">
    <source>
        <dbReference type="EMBL" id="SYX82907.1"/>
    </source>
</evidence>
<dbReference type="PANTHER" id="PTHR39158">
    <property type="entry name" value="OS08G0560600 PROTEIN"/>
    <property type="match status" value="1"/>
</dbReference>
<name>A0A383R6Y3_PAEAL</name>
<dbReference type="Pfam" id="PF09350">
    <property type="entry name" value="DJC28_CD"/>
    <property type="match status" value="1"/>
</dbReference>
<proteinExistence type="predicted"/>
<dbReference type="EMBL" id="LS992241">
    <property type="protein sequence ID" value="SYX82907.1"/>
    <property type="molecule type" value="Genomic_DNA"/>
</dbReference>
<dbReference type="InterPro" id="IPR052573">
    <property type="entry name" value="DnaJ_C_subfamily_28"/>
</dbReference>
<dbReference type="EMBL" id="JAMDLY010000014">
    <property type="protein sequence ID" value="MCY9531291.1"/>
    <property type="molecule type" value="Genomic_DNA"/>
</dbReference>
<evidence type="ECO:0000313" key="5">
    <source>
        <dbReference type="Proteomes" id="UP001527090"/>
    </source>
</evidence>
<dbReference type="Proteomes" id="UP000304148">
    <property type="component" value="Chromosome"/>
</dbReference>
<protein>
    <submittedName>
        <fullName evidence="2">DUF1992 domain-containing protein</fullName>
    </submittedName>
</protein>
<reference evidence="4" key="2">
    <citation type="submission" date="2018-08" db="EMBL/GenBank/DDBJ databases">
        <authorList>
            <person name="Chevrot R."/>
        </authorList>
    </citation>
    <scope>NUCLEOTIDE SEQUENCE [LARGE SCALE GENOMIC DNA]</scope>
</reference>
<keyword evidence="5" id="KW-1185">Reference proteome</keyword>
<dbReference type="AlphaFoldDB" id="A0A383R6Y3"/>
<reference evidence="3" key="1">
    <citation type="submission" date="2018-08" db="EMBL/GenBank/DDBJ databases">
        <authorList>
            <person name="Ferrada E.E."/>
            <person name="Latorre B.A."/>
        </authorList>
    </citation>
    <scope>NUCLEOTIDE SEQUENCE</scope>
    <source>
        <strain evidence="3">Paenibacillus B-LR1</strain>
    </source>
</reference>
<dbReference type="InterPro" id="IPR018961">
    <property type="entry name" value="DnaJ_homolog_subfam-C_membr-28"/>
</dbReference>
<dbReference type="Proteomes" id="UP001527090">
    <property type="component" value="Unassembled WGS sequence"/>
</dbReference>
<evidence type="ECO:0000313" key="4">
    <source>
        <dbReference type="Proteomes" id="UP000304148"/>
    </source>
</evidence>
<gene>
    <name evidence="2" type="ORF">M5X04_18445</name>
    <name evidence="3" type="ORF">PBLR_11329</name>
</gene>
<dbReference type="PANTHER" id="PTHR39158:SF1">
    <property type="entry name" value="DNAJ HOMOLOG SUBFAMILY C MEMBER 28"/>
    <property type="match status" value="1"/>
</dbReference>
<organism evidence="3 4">
    <name type="scientific">Paenibacillus alvei</name>
    <name type="common">Bacillus alvei</name>
    <dbReference type="NCBI Taxonomy" id="44250"/>
    <lineage>
        <taxon>Bacteria</taxon>
        <taxon>Bacillati</taxon>
        <taxon>Bacillota</taxon>
        <taxon>Bacilli</taxon>
        <taxon>Bacillales</taxon>
        <taxon>Paenibacillaceae</taxon>
        <taxon>Paenibacillus</taxon>
    </lineage>
</organism>
<evidence type="ECO:0000313" key="2">
    <source>
        <dbReference type="EMBL" id="MCY9531291.1"/>
    </source>
</evidence>
<sequence>MDIIGWMAEQKIQEAMNEGGFDELPGKGKPLVLKDLSHVPEELRPAYLMMQNAGLLPEELHVGREVVRLEQLLAACTPEDEQKIGDTRRQLNERKLRLQMMMEERGWAVVPAFAQYESQIVNKVSRVTEPQRED</sequence>
<dbReference type="RefSeq" id="WP_021256449.1">
    <property type="nucleotide sequence ID" value="NZ_JAMDLY010000014.1"/>
</dbReference>